<protein>
    <submittedName>
        <fullName evidence="2">Uncharacterized protein</fullName>
    </submittedName>
</protein>
<feature type="compositionally biased region" description="Basic and acidic residues" evidence="1">
    <location>
        <begin position="176"/>
        <end position="188"/>
    </location>
</feature>
<dbReference type="PANTHER" id="PTHR33026">
    <property type="entry name" value="OS06G0360600 PROTEIN"/>
    <property type="match status" value="1"/>
</dbReference>
<evidence type="ECO:0000256" key="1">
    <source>
        <dbReference type="SAM" id="MobiDB-lite"/>
    </source>
</evidence>
<feature type="region of interest" description="Disordered" evidence="1">
    <location>
        <begin position="364"/>
        <end position="453"/>
    </location>
</feature>
<evidence type="ECO:0000313" key="2">
    <source>
        <dbReference type="EMBL" id="OEL13336.1"/>
    </source>
</evidence>
<proteinExistence type="predicted"/>
<reference evidence="2 3" key="1">
    <citation type="submission" date="2016-09" db="EMBL/GenBank/DDBJ databases">
        <title>The draft genome of Dichanthelium oligosanthes: A C3 panicoid grass species.</title>
        <authorList>
            <person name="Studer A.J."/>
            <person name="Schnable J.C."/>
            <person name="Brutnell T.P."/>
        </authorList>
    </citation>
    <scope>NUCLEOTIDE SEQUENCE [LARGE SCALE GENOMIC DNA]</scope>
    <source>
        <strain evidence="3">cv. Kellogg 1175</strain>
        <tissue evidence="2">Leaf</tissue>
    </source>
</reference>
<dbReference type="PANTHER" id="PTHR33026:SF7">
    <property type="entry name" value="OS03G0100275 PROTEIN"/>
    <property type="match status" value="1"/>
</dbReference>
<keyword evidence="3" id="KW-1185">Reference proteome</keyword>
<dbReference type="EMBL" id="LWDX02073742">
    <property type="protein sequence ID" value="OEL13336.1"/>
    <property type="molecule type" value="Genomic_DNA"/>
</dbReference>
<feature type="compositionally biased region" description="Low complexity" evidence="1">
    <location>
        <begin position="407"/>
        <end position="435"/>
    </location>
</feature>
<evidence type="ECO:0000313" key="3">
    <source>
        <dbReference type="Proteomes" id="UP000095767"/>
    </source>
</evidence>
<comment type="caution">
    <text evidence="2">The sequence shown here is derived from an EMBL/GenBank/DDBJ whole genome shotgun (WGS) entry which is preliminary data.</text>
</comment>
<accession>A0A1E5UKC0</accession>
<dbReference type="STRING" id="888268.A0A1E5UKC0"/>
<feature type="region of interest" description="Disordered" evidence="1">
    <location>
        <begin position="176"/>
        <end position="206"/>
    </location>
</feature>
<dbReference type="Proteomes" id="UP000095767">
    <property type="component" value="Unassembled WGS sequence"/>
</dbReference>
<dbReference type="AlphaFoldDB" id="A0A1E5UKC0"/>
<name>A0A1E5UKC0_9POAL</name>
<feature type="compositionally biased region" description="Basic and acidic residues" evidence="1">
    <location>
        <begin position="394"/>
        <end position="404"/>
    </location>
</feature>
<organism evidence="2 3">
    <name type="scientific">Dichanthelium oligosanthes</name>
    <dbReference type="NCBI Taxonomy" id="888268"/>
    <lineage>
        <taxon>Eukaryota</taxon>
        <taxon>Viridiplantae</taxon>
        <taxon>Streptophyta</taxon>
        <taxon>Embryophyta</taxon>
        <taxon>Tracheophyta</taxon>
        <taxon>Spermatophyta</taxon>
        <taxon>Magnoliopsida</taxon>
        <taxon>Liliopsida</taxon>
        <taxon>Poales</taxon>
        <taxon>Poaceae</taxon>
        <taxon>PACMAD clade</taxon>
        <taxon>Panicoideae</taxon>
        <taxon>Panicodae</taxon>
        <taxon>Paniceae</taxon>
        <taxon>Dichantheliinae</taxon>
        <taxon>Dichanthelium</taxon>
    </lineage>
</organism>
<sequence>MADPVTMNKPEILEEDVVVVAELVPCTTTMGRINNLYFWAKMTDSNKGWHSEWFYVANPPLPLLRFSGHFAQKIEEWEWVTGKDEKKAWIWPMLVLLRELKDAGLTGVKVLWTFFERRLQPLMARARPLFRYAGADDLMRTSPESLMPVEVRSRVWAVIKRAKNVEDNVVELDRREAGLTPEPVDRRAAPSLGHIPGQSGDAPTSVVETPQDVAPTMTEDVGPAQLNPEVDPREAMVTQLIACPTPIVTLATPPPVLLGPDGSATNLATVSTVAAEAGTLAGLEETPDAGVAPHSEPLAEEVPPGGATMGETEVLDLTGDASEEEDVAAMLEAVMEEEVVEETDPERSVVLPDEAVPGVIDLERSGALPDEAAPEAMDPERSEALPDEAAPEAGARDVPPEEVPHMTATTSVAPTATTSEETPDAMAQVMDAADAPTLPLSGATAQDETEVAA</sequence>
<gene>
    <name evidence="2" type="ORF">BAE44_0025645</name>
</gene>